<dbReference type="FunFam" id="2.60.40.10:FF:000064">
    <property type="entry name" value="Contactin 1"/>
    <property type="match status" value="1"/>
</dbReference>
<keyword evidence="9" id="KW-0449">Lipoprotein</keyword>
<keyword evidence="13" id="KW-1185">Reference proteome</keyword>
<gene>
    <name evidence="12" type="ORF">NHX12_029976</name>
</gene>
<dbReference type="GO" id="GO:0098632">
    <property type="term" value="F:cell-cell adhesion mediator activity"/>
    <property type="evidence" value="ECO:0007669"/>
    <property type="project" value="TreeGrafter"/>
</dbReference>
<sequence>MGAAMQSPVFSKQPGSIVYPLEAVEKNREVMFSCEAQGKPPAVYRWKLNGTVISVKSSGSHYSLSGGNLRISHLNKDHDAGTYQCLASNSLGTIVSREASLTFACPPLIQHKDGSRLERRGGPYLQRNENPVILAFAPPASDDADGGA</sequence>
<dbReference type="Proteomes" id="UP001148018">
    <property type="component" value="Unassembled WGS sequence"/>
</dbReference>
<dbReference type="Pfam" id="PF13927">
    <property type="entry name" value="Ig_3"/>
    <property type="match status" value="1"/>
</dbReference>
<comment type="caution">
    <text evidence="12">The sequence shown here is derived from an EMBL/GenBank/DDBJ whole genome shotgun (WGS) entry which is preliminary data.</text>
</comment>
<evidence type="ECO:0000256" key="7">
    <source>
        <dbReference type="ARBA" id="ARBA00023157"/>
    </source>
</evidence>
<keyword evidence="8" id="KW-0325">Glycoprotein</keyword>
<dbReference type="EMBL" id="JANIIK010000046">
    <property type="protein sequence ID" value="KAJ3602217.1"/>
    <property type="molecule type" value="Genomic_DNA"/>
</dbReference>
<proteinExistence type="predicted"/>
<evidence type="ECO:0000256" key="3">
    <source>
        <dbReference type="ARBA" id="ARBA00022729"/>
    </source>
</evidence>
<keyword evidence="7" id="KW-1015">Disulfide bond</keyword>
<organism evidence="12 13">
    <name type="scientific">Muraenolepis orangiensis</name>
    <name type="common">Patagonian moray cod</name>
    <dbReference type="NCBI Taxonomy" id="630683"/>
    <lineage>
        <taxon>Eukaryota</taxon>
        <taxon>Metazoa</taxon>
        <taxon>Chordata</taxon>
        <taxon>Craniata</taxon>
        <taxon>Vertebrata</taxon>
        <taxon>Euteleostomi</taxon>
        <taxon>Actinopterygii</taxon>
        <taxon>Neopterygii</taxon>
        <taxon>Teleostei</taxon>
        <taxon>Neoteleostei</taxon>
        <taxon>Acanthomorphata</taxon>
        <taxon>Zeiogadaria</taxon>
        <taxon>Gadariae</taxon>
        <taxon>Gadiformes</taxon>
        <taxon>Muraenolepidoidei</taxon>
        <taxon>Muraenolepididae</taxon>
        <taxon>Muraenolepis</taxon>
    </lineage>
</organism>
<dbReference type="SUPFAM" id="SSF48726">
    <property type="entry name" value="Immunoglobulin"/>
    <property type="match status" value="1"/>
</dbReference>
<keyword evidence="6" id="KW-0472">Membrane</keyword>
<keyword evidence="4" id="KW-0677">Repeat</keyword>
<dbReference type="PANTHER" id="PTHR44170:SF18">
    <property type="entry name" value="CONTACTIN 3B-RELATED"/>
    <property type="match status" value="1"/>
</dbReference>
<evidence type="ECO:0000256" key="10">
    <source>
        <dbReference type="ARBA" id="ARBA00038703"/>
    </source>
</evidence>
<reference evidence="12" key="1">
    <citation type="submission" date="2022-07" db="EMBL/GenBank/DDBJ databases">
        <title>Chromosome-level genome of Muraenolepis orangiensis.</title>
        <authorList>
            <person name="Kim J."/>
        </authorList>
    </citation>
    <scope>NUCLEOTIDE SEQUENCE</scope>
    <source>
        <strain evidence="12">KU_S4_2022</strain>
        <tissue evidence="12">Muscle</tissue>
    </source>
</reference>
<dbReference type="SMART" id="SM00408">
    <property type="entry name" value="IGc2"/>
    <property type="match status" value="1"/>
</dbReference>
<dbReference type="GO" id="GO:0030424">
    <property type="term" value="C:axon"/>
    <property type="evidence" value="ECO:0007669"/>
    <property type="project" value="TreeGrafter"/>
</dbReference>
<dbReference type="GO" id="GO:0005886">
    <property type="term" value="C:plasma membrane"/>
    <property type="evidence" value="ECO:0007669"/>
    <property type="project" value="UniProtKB-SubCell"/>
</dbReference>
<comment type="subcellular location">
    <subcellularLocation>
        <location evidence="1">Cell membrane</location>
    </subcellularLocation>
</comment>
<evidence type="ECO:0000259" key="11">
    <source>
        <dbReference type="PROSITE" id="PS50835"/>
    </source>
</evidence>
<evidence type="ECO:0000256" key="5">
    <source>
        <dbReference type="ARBA" id="ARBA00022889"/>
    </source>
</evidence>
<dbReference type="SMART" id="SM00409">
    <property type="entry name" value="IG"/>
    <property type="match status" value="1"/>
</dbReference>
<keyword evidence="3" id="KW-0732">Signal</keyword>
<evidence type="ECO:0000313" key="12">
    <source>
        <dbReference type="EMBL" id="KAJ3602217.1"/>
    </source>
</evidence>
<comment type="subunit">
    <text evidence="10">Interacts with PTPRG.</text>
</comment>
<dbReference type="GO" id="GO:0007411">
    <property type="term" value="P:axon guidance"/>
    <property type="evidence" value="ECO:0007669"/>
    <property type="project" value="TreeGrafter"/>
</dbReference>
<keyword evidence="2" id="KW-1003">Cell membrane</keyword>
<accession>A0A9Q0IIZ8</accession>
<protein>
    <recommendedName>
        <fullName evidence="11">Ig-like domain-containing protein</fullName>
    </recommendedName>
</protein>
<dbReference type="Gene3D" id="2.60.40.10">
    <property type="entry name" value="Immunoglobulins"/>
    <property type="match status" value="1"/>
</dbReference>
<dbReference type="InterPro" id="IPR036179">
    <property type="entry name" value="Ig-like_dom_sf"/>
</dbReference>
<name>A0A9Q0IIZ8_9TELE</name>
<feature type="domain" description="Ig-like" evidence="11">
    <location>
        <begin position="8"/>
        <end position="102"/>
    </location>
</feature>
<evidence type="ECO:0000256" key="1">
    <source>
        <dbReference type="ARBA" id="ARBA00004236"/>
    </source>
</evidence>
<evidence type="ECO:0000256" key="4">
    <source>
        <dbReference type="ARBA" id="ARBA00022737"/>
    </source>
</evidence>
<evidence type="ECO:0000256" key="8">
    <source>
        <dbReference type="ARBA" id="ARBA00023180"/>
    </source>
</evidence>
<evidence type="ECO:0000256" key="2">
    <source>
        <dbReference type="ARBA" id="ARBA00022475"/>
    </source>
</evidence>
<dbReference type="InterPro" id="IPR013783">
    <property type="entry name" value="Ig-like_fold"/>
</dbReference>
<dbReference type="PANTHER" id="PTHR44170">
    <property type="entry name" value="PROTEIN SIDEKICK"/>
    <property type="match status" value="1"/>
</dbReference>
<evidence type="ECO:0000256" key="6">
    <source>
        <dbReference type="ARBA" id="ARBA00023136"/>
    </source>
</evidence>
<dbReference type="InterPro" id="IPR007110">
    <property type="entry name" value="Ig-like_dom"/>
</dbReference>
<evidence type="ECO:0000256" key="9">
    <source>
        <dbReference type="ARBA" id="ARBA00023288"/>
    </source>
</evidence>
<dbReference type="GO" id="GO:0007420">
    <property type="term" value="P:brain development"/>
    <property type="evidence" value="ECO:0007669"/>
    <property type="project" value="TreeGrafter"/>
</dbReference>
<dbReference type="PROSITE" id="PS50835">
    <property type="entry name" value="IG_LIKE"/>
    <property type="match status" value="1"/>
</dbReference>
<dbReference type="InterPro" id="IPR003598">
    <property type="entry name" value="Ig_sub2"/>
</dbReference>
<dbReference type="OrthoDB" id="8923370at2759"/>
<dbReference type="InterPro" id="IPR003599">
    <property type="entry name" value="Ig_sub"/>
</dbReference>
<dbReference type="AlphaFoldDB" id="A0A9Q0IIZ8"/>
<keyword evidence="5" id="KW-0130">Cell adhesion</keyword>
<evidence type="ECO:0000313" key="13">
    <source>
        <dbReference type="Proteomes" id="UP001148018"/>
    </source>
</evidence>